<gene>
    <name evidence="1" type="ORF">KAM348_41930</name>
</gene>
<dbReference type="EMBL" id="BPNL01000094">
    <property type="protein sequence ID" value="GJA56770.1"/>
    <property type="molecule type" value="Genomic_DNA"/>
</dbReference>
<sequence>MTIINANHYLEQLLAPAALERIARLCKFCLRQRAITPAMLVPALLRAMGGDQVNDIASLHRHFNALQLTKEHQVSYKPFHNQLRKESFALFMKALVERVMTH</sequence>
<organism evidence="1 2">
    <name type="scientific">Aeromonas caviae</name>
    <name type="common">Aeromonas punctata</name>
    <dbReference type="NCBI Taxonomy" id="648"/>
    <lineage>
        <taxon>Bacteria</taxon>
        <taxon>Pseudomonadati</taxon>
        <taxon>Pseudomonadota</taxon>
        <taxon>Gammaproteobacteria</taxon>
        <taxon>Aeromonadales</taxon>
        <taxon>Aeromonadaceae</taxon>
        <taxon>Aeromonas</taxon>
    </lineage>
</organism>
<protein>
    <submittedName>
        <fullName evidence="1">Uncharacterized protein</fullName>
    </submittedName>
</protein>
<name>A0AAI9KWU6_AERCA</name>
<reference evidence="1" key="1">
    <citation type="submission" date="2021-07" db="EMBL/GenBank/DDBJ databases">
        <title>Draft genome sequence of carbapenem-resistant Aeromonas spp. in Japan.</title>
        <authorList>
            <person name="Maehana S."/>
            <person name="Suzuki M."/>
            <person name="Kitasato H."/>
        </authorList>
    </citation>
    <scope>NUCLEOTIDE SEQUENCE</scope>
    <source>
        <strain evidence="1">KAM348</strain>
    </source>
</reference>
<evidence type="ECO:0000313" key="2">
    <source>
        <dbReference type="Proteomes" id="UP000887009"/>
    </source>
</evidence>
<dbReference type="Proteomes" id="UP000887009">
    <property type="component" value="Unassembled WGS sequence"/>
</dbReference>
<proteinExistence type="predicted"/>
<dbReference type="AlphaFoldDB" id="A0AAI9KWU6"/>
<evidence type="ECO:0000313" key="1">
    <source>
        <dbReference type="EMBL" id="GJA56770.1"/>
    </source>
</evidence>
<comment type="caution">
    <text evidence="1">The sequence shown here is derived from an EMBL/GenBank/DDBJ whole genome shotgun (WGS) entry which is preliminary data.</text>
</comment>
<accession>A0AAI9KWU6</accession>